<comment type="similarity">
    <text evidence="3">Belongs to the GST superfamily. Sigma family.</text>
</comment>
<evidence type="ECO:0000313" key="7">
    <source>
        <dbReference type="EMBL" id="QTW43627.1"/>
    </source>
</evidence>
<dbReference type="InterPro" id="IPR050213">
    <property type="entry name" value="GST_superfamily"/>
</dbReference>
<dbReference type="PANTHER" id="PTHR11571">
    <property type="entry name" value="GLUTATHIONE S-TRANSFERASE"/>
    <property type="match status" value="1"/>
</dbReference>
<dbReference type="InterPro" id="IPR040079">
    <property type="entry name" value="Glutathione_S-Trfase"/>
</dbReference>
<dbReference type="InterPro" id="IPR004045">
    <property type="entry name" value="Glutathione_S-Trfase_N"/>
</dbReference>
<reference evidence="7" key="1">
    <citation type="submission" date="2020-10" db="EMBL/GenBank/DDBJ databases">
        <authorList>
            <person name="Kim D.-H."/>
        </authorList>
    </citation>
    <scope>NUCLEOTIDE SEQUENCE</scope>
</reference>
<sequence>MPAIKLTYFDLRARAEPARLILAQAGAKFEDIRVPAPWDDMEGWQKMKPTTPYGQIPLLEVDGELISESVAITRYCAREFGLAGKTTFESAQADEIVDALQGALEKQYEAYLFEKDETRKSTLQKAFNETVLPTLLGNLEKRLCSRGGDFFVGGALTWADIVTYNFCVELPDKTVVEKYPKISALVAKVGELPNIKAWVASRPKTSL</sequence>
<reference evidence="7" key="2">
    <citation type="journal article" name="Mar. Pollut. Bull.">
        <title>The genome of the European estuarine calanoid copepod Eurytemora affinis: Potential use in molecular ecotoxicology.</title>
        <authorList>
            <person name="Choi B.S."/>
            <person name="Kim D.H."/>
            <person name="Kim M.S."/>
            <person name="Park J.C."/>
            <person name="Lee Y.H."/>
            <person name="Kim H.J."/>
            <person name="Jeong C.B."/>
            <person name="Hagiwara A."/>
            <person name="Souissi S."/>
            <person name="Lee J.S."/>
        </authorList>
    </citation>
    <scope>NUCLEOTIDE SEQUENCE</scope>
</reference>
<organism evidence="7">
    <name type="scientific">Eurytemora affinis</name>
    <name type="common">Copepod</name>
    <name type="synonym">Temora affinis</name>
    <dbReference type="NCBI Taxonomy" id="88015"/>
    <lineage>
        <taxon>Eukaryota</taxon>
        <taxon>Metazoa</taxon>
        <taxon>Ecdysozoa</taxon>
        <taxon>Arthropoda</taxon>
        <taxon>Crustacea</taxon>
        <taxon>Multicrustacea</taxon>
        <taxon>Hexanauplia</taxon>
        <taxon>Copepoda</taxon>
        <taxon>Calanoida</taxon>
        <taxon>Temoridae</taxon>
        <taxon>Eurytemora</taxon>
    </lineage>
</organism>
<evidence type="ECO:0000259" key="5">
    <source>
        <dbReference type="PROSITE" id="PS50404"/>
    </source>
</evidence>
<dbReference type="CDD" id="cd03192">
    <property type="entry name" value="GST_C_Sigma_like"/>
    <property type="match status" value="1"/>
</dbReference>
<dbReference type="Pfam" id="PF02798">
    <property type="entry name" value="GST_N"/>
    <property type="match status" value="1"/>
</dbReference>
<dbReference type="InterPro" id="IPR010987">
    <property type="entry name" value="Glutathione-S-Trfase_C-like"/>
</dbReference>
<dbReference type="PROSITE" id="PS50404">
    <property type="entry name" value="GST_NTER"/>
    <property type="match status" value="1"/>
</dbReference>
<evidence type="ECO:0000256" key="3">
    <source>
        <dbReference type="ARBA" id="ARBA00038317"/>
    </source>
</evidence>
<dbReference type="InterPro" id="IPR004046">
    <property type="entry name" value="GST_C"/>
</dbReference>
<dbReference type="EMBL" id="MW149327">
    <property type="protein sequence ID" value="QTW43627.1"/>
    <property type="molecule type" value="mRNA"/>
</dbReference>
<dbReference type="CDD" id="cd03039">
    <property type="entry name" value="GST_N_Sigma_like"/>
    <property type="match status" value="1"/>
</dbReference>
<dbReference type="InterPro" id="IPR036282">
    <property type="entry name" value="Glutathione-S-Trfase_C_sf"/>
</dbReference>
<feature type="domain" description="GST N-terminal" evidence="5">
    <location>
        <begin position="2"/>
        <end position="84"/>
    </location>
</feature>
<evidence type="ECO:0000259" key="6">
    <source>
        <dbReference type="PROSITE" id="PS50405"/>
    </source>
</evidence>
<accession>A0A8B0MBN3</accession>
<comment type="catalytic activity">
    <reaction evidence="4">
        <text>RX + glutathione = an S-substituted glutathione + a halide anion + H(+)</text>
        <dbReference type="Rhea" id="RHEA:16437"/>
        <dbReference type="ChEBI" id="CHEBI:15378"/>
        <dbReference type="ChEBI" id="CHEBI:16042"/>
        <dbReference type="ChEBI" id="CHEBI:17792"/>
        <dbReference type="ChEBI" id="CHEBI:57925"/>
        <dbReference type="ChEBI" id="CHEBI:90779"/>
        <dbReference type="EC" id="2.5.1.18"/>
    </reaction>
</comment>
<dbReference type="Gene3D" id="3.40.30.10">
    <property type="entry name" value="Glutaredoxin"/>
    <property type="match status" value="1"/>
</dbReference>
<dbReference type="Pfam" id="PF14497">
    <property type="entry name" value="GST_C_3"/>
    <property type="match status" value="1"/>
</dbReference>
<dbReference type="PROSITE" id="PS50405">
    <property type="entry name" value="GST_CTER"/>
    <property type="match status" value="1"/>
</dbReference>
<evidence type="ECO:0000256" key="2">
    <source>
        <dbReference type="ARBA" id="ARBA00022679"/>
    </source>
</evidence>
<protein>
    <recommendedName>
        <fullName evidence="1">glutathione transferase</fullName>
        <ecNumber evidence="1">2.5.1.18</ecNumber>
    </recommendedName>
</protein>
<dbReference type="AlphaFoldDB" id="A0A8B0MBN3"/>
<keyword evidence="2" id="KW-0808">Transferase</keyword>
<dbReference type="FunFam" id="3.40.30.10:FF:000258">
    <property type="entry name" value="Glutathione S-transferase"/>
    <property type="match status" value="1"/>
</dbReference>
<proteinExistence type="evidence at transcript level"/>
<dbReference type="EC" id="2.5.1.18" evidence="1"/>
<dbReference type="GO" id="GO:0006749">
    <property type="term" value="P:glutathione metabolic process"/>
    <property type="evidence" value="ECO:0007669"/>
    <property type="project" value="TreeGrafter"/>
</dbReference>
<dbReference type="InterPro" id="IPR036249">
    <property type="entry name" value="Thioredoxin-like_sf"/>
</dbReference>
<dbReference type="SFLD" id="SFLDS00019">
    <property type="entry name" value="Glutathione_Transferase_(cytos"/>
    <property type="match status" value="1"/>
</dbReference>
<evidence type="ECO:0000256" key="4">
    <source>
        <dbReference type="ARBA" id="ARBA00047960"/>
    </source>
</evidence>
<evidence type="ECO:0000256" key="1">
    <source>
        <dbReference type="ARBA" id="ARBA00012452"/>
    </source>
</evidence>
<dbReference type="SUPFAM" id="SSF47616">
    <property type="entry name" value="GST C-terminal domain-like"/>
    <property type="match status" value="1"/>
</dbReference>
<dbReference type="SFLD" id="SFLDG01205">
    <property type="entry name" value="AMPS.1"/>
    <property type="match status" value="1"/>
</dbReference>
<dbReference type="FunFam" id="1.20.1050.10:FF:000030">
    <property type="entry name" value="Glutathione S-transferase S1"/>
    <property type="match status" value="1"/>
</dbReference>
<dbReference type="GO" id="GO:0004364">
    <property type="term" value="F:glutathione transferase activity"/>
    <property type="evidence" value="ECO:0007669"/>
    <property type="project" value="UniProtKB-EC"/>
</dbReference>
<dbReference type="OrthoDB" id="414243at2759"/>
<feature type="domain" description="GST C-terminal" evidence="6">
    <location>
        <begin position="86"/>
        <end position="207"/>
    </location>
</feature>
<dbReference type="SUPFAM" id="SSF52833">
    <property type="entry name" value="Thioredoxin-like"/>
    <property type="match status" value="1"/>
</dbReference>
<name>A0A8B0MBN3_EURAF</name>
<dbReference type="SFLD" id="SFLDG00363">
    <property type="entry name" value="AMPS_(cytGST):_Alpha-__Mu-__Pi"/>
    <property type="match status" value="1"/>
</dbReference>
<dbReference type="PANTHER" id="PTHR11571:SF224">
    <property type="entry name" value="HEMATOPOIETIC PROSTAGLANDIN D SYNTHASE"/>
    <property type="match status" value="1"/>
</dbReference>
<dbReference type="Gene3D" id="1.20.1050.10">
    <property type="match status" value="1"/>
</dbReference>